<feature type="binding site" evidence="14">
    <location>
        <position position="278"/>
    </location>
    <ligand>
        <name>S-adenosyl-L-methionine</name>
        <dbReference type="ChEBI" id="CHEBI:59789"/>
    </ligand>
</feature>
<dbReference type="EMBL" id="CACSII010000001">
    <property type="protein sequence ID" value="CAA0083323.1"/>
    <property type="molecule type" value="Genomic_DNA"/>
</dbReference>
<dbReference type="Pfam" id="PF01189">
    <property type="entry name" value="Methyltr_RsmB-F"/>
    <property type="match status" value="1"/>
</dbReference>
<evidence type="ECO:0000256" key="7">
    <source>
        <dbReference type="ARBA" id="ARBA00022603"/>
    </source>
</evidence>
<dbReference type="PROSITE" id="PS51686">
    <property type="entry name" value="SAM_MT_RSMB_NOP"/>
    <property type="match status" value="1"/>
</dbReference>
<dbReference type="GO" id="GO:0003723">
    <property type="term" value="F:RNA binding"/>
    <property type="evidence" value="ECO:0007669"/>
    <property type="project" value="UniProtKB-UniRule"/>
</dbReference>
<evidence type="ECO:0000313" key="17">
    <source>
        <dbReference type="Proteomes" id="UP000434580"/>
    </source>
</evidence>
<comment type="subcellular location">
    <subcellularLocation>
        <location evidence="2">Cytoplasm</location>
    </subcellularLocation>
</comment>
<dbReference type="GO" id="GO:0070475">
    <property type="term" value="P:rRNA base methylation"/>
    <property type="evidence" value="ECO:0007669"/>
    <property type="project" value="TreeGrafter"/>
</dbReference>
<dbReference type="GO" id="GO:0005829">
    <property type="term" value="C:cytosol"/>
    <property type="evidence" value="ECO:0007669"/>
    <property type="project" value="TreeGrafter"/>
</dbReference>
<evidence type="ECO:0000256" key="3">
    <source>
        <dbReference type="ARBA" id="ARBA00007494"/>
    </source>
</evidence>
<proteinExistence type="inferred from homology"/>
<evidence type="ECO:0000256" key="10">
    <source>
        <dbReference type="ARBA" id="ARBA00022884"/>
    </source>
</evidence>
<dbReference type="InterPro" id="IPR029063">
    <property type="entry name" value="SAM-dependent_MTases_sf"/>
</dbReference>
<feature type="binding site" evidence="14">
    <location>
        <begin position="255"/>
        <end position="261"/>
    </location>
    <ligand>
        <name>S-adenosyl-L-methionine</name>
        <dbReference type="ChEBI" id="CHEBI:59789"/>
    </ligand>
</feature>
<sequence>MGKTPTDPRAAAAMALQQVFTHRHSLNTAIPTYGARLSTTDAALFKAICYGVCRYYRSLEDIVQPLLKKPFKDKDVDILCLLYVGIWQLGAMRVPGYAAIDSCVEATRILKKPWASGLVNAVLRAGQSVLESNEDWLHAKDHAEHPDWFTAKLRHNWPDRFTEVLEQNNQEPPLCLRVNTHKLDRDTFIAQLAEQGTQAYAGALSESAVYVEDRQLALTELAAFQQGLISVQDEAAQLAAQLLAPESGHHVLDACAAPGGKTCHLLQMQPDITMTAVDSDAKRIERIQENLDRLAISAELVASDITDLDNWWTGKPFDRILCDVPCSATGVIRRHPDIKLLRTGDDIKQLAELQLQIVKTLWQCLKPGGIMLYATCSVLSQENSRIIERFCQQTPDCREIPIDAKLGEGHIASPCGAQLLPQAGAHDGFYYARLYKQDVEPI</sequence>
<dbReference type="FunFam" id="3.40.50.150:FF:000022">
    <property type="entry name" value="Ribosomal RNA small subunit methyltransferase B"/>
    <property type="match status" value="1"/>
</dbReference>
<dbReference type="Gene3D" id="1.10.287.730">
    <property type="entry name" value="Helix hairpin bin"/>
    <property type="match status" value="1"/>
</dbReference>
<evidence type="ECO:0000259" key="15">
    <source>
        <dbReference type="PROSITE" id="PS51686"/>
    </source>
</evidence>
<feature type="active site" description="Nucleophile" evidence="14">
    <location>
        <position position="376"/>
    </location>
</feature>
<evidence type="ECO:0000256" key="5">
    <source>
        <dbReference type="ARBA" id="ARBA00022490"/>
    </source>
</evidence>
<dbReference type="PRINTS" id="PR02008">
    <property type="entry name" value="RCMTFAMILY"/>
</dbReference>
<dbReference type="CDD" id="cd02440">
    <property type="entry name" value="AdoMet_MTases"/>
    <property type="match status" value="1"/>
</dbReference>
<dbReference type="NCBIfam" id="TIGR00563">
    <property type="entry name" value="rsmB"/>
    <property type="match status" value="1"/>
</dbReference>
<comment type="function">
    <text evidence="1">Specifically methylates the cytosine at position 967 (m5C967) of 16S rRNA.</text>
</comment>
<dbReference type="Gene3D" id="3.30.70.1170">
    <property type="entry name" value="Sun protein, domain 3"/>
    <property type="match status" value="1"/>
</dbReference>
<protein>
    <recommendedName>
        <fullName evidence="4">16S rRNA (cytosine(967)-C(5))-methyltransferase</fullName>
        <ecNumber evidence="4">2.1.1.176</ecNumber>
    </recommendedName>
    <alternativeName>
        <fullName evidence="11">16S rRNA m5C967 methyltransferase</fullName>
    </alternativeName>
    <alternativeName>
        <fullName evidence="12">rRNA (cytosine-C(5)-)-methyltransferase RsmB</fullName>
    </alternativeName>
</protein>
<dbReference type="PROSITE" id="PS01153">
    <property type="entry name" value="NOL1_NOP2_SUN"/>
    <property type="match status" value="1"/>
</dbReference>
<dbReference type="Pfam" id="PF22458">
    <property type="entry name" value="RsmF-B_ferredox"/>
    <property type="match status" value="1"/>
</dbReference>
<keyword evidence="7 14" id="KW-0489">Methyltransferase</keyword>
<evidence type="ECO:0000256" key="12">
    <source>
        <dbReference type="ARBA" id="ARBA00031088"/>
    </source>
</evidence>
<dbReference type="PANTHER" id="PTHR22807">
    <property type="entry name" value="NOP2 YEAST -RELATED NOL1/NOP2/FMU SUN DOMAIN-CONTAINING"/>
    <property type="match status" value="1"/>
</dbReference>
<dbReference type="EC" id="2.1.1.176" evidence="4"/>
<feature type="domain" description="SAM-dependent MTase RsmB/NOP-type" evidence="15">
    <location>
        <begin position="164"/>
        <end position="437"/>
    </location>
</feature>
<keyword evidence="10 14" id="KW-0694">RNA-binding</keyword>
<keyword evidence="8 14" id="KW-0808">Transferase</keyword>
<evidence type="ECO:0000256" key="1">
    <source>
        <dbReference type="ARBA" id="ARBA00002724"/>
    </source>
</evidence>
<reference evidence="16 17" key="1">
    <citation type="submission" date="2019-11" db="EMBL/GenBank/DDBJ databases">
        <authorList>
            <person name="Holert J."/>
        </authorList>
    </citation>
    <scope>NUCLEOTIDE SEQUENCE [LARGE SCALE GENOMIC DNA]</scope>
    <source>
        <strain evidence="16">BC5_2</strain>
    </source>
</reference>
<dbReference type="InterPro" id="IPR004573">
    <property type="entry name" value="rRNA_ssu_MeTfrase_B"/>
</dbReference>
<evidence type="ECO:0000256" key="13">
    <source>
        <dbReference type="ARBA" id="ARBA00047283"/>
    </source>
</evidence>
<dbReference type="NCBIfam" id="NF008149">
    <property type="entry name" value="PRK10901.1"/>
    <property type="match status" value="1"/>
</dbReference>
<feature type="binding site" evidence="14">
    <location>
        <position position="304"/>
    </location>
    <ligand>
        <name>S-adenosyl-L-methionine</name>
        <dbReference type="ChEBI" id="CHEBI:59789"/>
    </ligand>
</feature>
<accession>A0A5S9MW62</accession>
<dbReference type="GO" id="GO:0006355">
    <property type="term" value="P:regulation of DNA-templated transcription"/>
    <property type="evidence" value="ECO:0007669"/>
    <property type="project" value="InterPro"/>
</dbReference>
<evidence type="ECO:0000313" key="16">
    <source>
        <dbReference type="EMBL" id="CAA0083323.1"/>
    </source>
</evidence>
<dbReference type="InterPro" id="IPR001678">
    <property type="entry name" value="MeTrfase_RsmB-F_NOP2_dom"/>
</dbReference>
<dbReference type="SUPFAM" id="SSF48013">
    <property type="entry name" value="NusB-like"/>
    <property type="match status" value="1"/>
</dbReference>
<dbReference type="SUPFAM" id="SSF53335">
    <property type="entry name" value="S-adenosyl-L-methionine-dependent methyltransferases"/>
    <property type="match status" value="1"/>
</dbReference>
<comment type="catalytic activity">
    <reaction evidence="13">
        <text>cytidine(967) in 16S rRNA + S-adenosyl-L-methionine = 5-methylcytidine(967) in 16S rRNA + S-adenosyl-L-homocysteine + H(+)</text>
        <dbReference type="Rhea" id="RHEA:42748"/>
        <dbReference type="Rhea" id="RHEA-COMP:10219"/>
        <dbReference type="Rhea" id="RHEA-COMP:10220"/>
        <dbReference type="ChEBI" id="CHEBI:15378"/>
        <dbReference type="ChEBI" id="CHEBI:57856"/>
        <dbReference type="ChEBI" id="CHEBI:59789"/>
        <dbReference type="ChEBI" id="CHEBI:74483"/>
        <dbReference type="ChEBI" id="CHEBI:82748"/>
        <dbReference type="EC" id="2.1.1.176"/>
    </reaction>
</comment>
<feature type="binding site" evidence="14">
    <location>
        <position position="323"/>
    </location>
    <ligand>
        <name>S-adenosyl-L-methionine</name>
        <dbReference type="ChEBI" id="CHEBI:59789"/>
    </ligand>
</feature>
<dbReference type="InterPro" id="IPR054728">
    <property type="entry name" value="RsmB-like_ferredoxin"/>
</dbReference>
<name>A0A5S9MW62_9GAMM</name>
<keyword evidence="6" id="KW-0698">rRNA processing</keyword>
<evidence type="ECO:0000256" key="14">
    <source>
        <dbReference type="PROSITE-ProRule" id="PRU01023"/>
    </source>
</evidence>
<evidence type="ECO:0000256" key="8">
    <source>
        <dbReference type="ARBA" id="ARBA00022679"/>
    </source>
</evidence>
<dbReference type="InterPro" id="IPR018314">
    <property type="entry name" value="RsmB/NOL1/NOP2-like_CS"/>
</dbReference>
<keyword evidence="9 14" id="KW-0949">S-adenosyl-L-methionine</keyword>
<gene>
    <name evidence="16" type="primary">rsmB</name>
    <name evidence="16" type="ORF">DPBNPPHM_00572</name>
</gene>
<dbReference type="InterPro" id="IPR035926">
    <property type="entry name" value="NusB-like_sf"/>
</dbReference>
<keyword evidence="5" id="KW-0963">Cytoplasm</keyword>
<dbReference type="AlphaFoldDB" id="A0A5S9MW62"/>
<evidence type="ECO:0000256" key="11">
    <source>
        <dbReference type="ARBA" id="ARBA00030399"/>
    </source>
</evidence>
<evidence type="ECO:0000256" key="6">
    <source>
        <dbReference type="ARBA" id="ARBA00022552"/>
    </source>
</evidence>
<evidence type="ECO:0000256" key="2">
    <source>
        <dbReference type="ARBA" id="ARBA00004496"/>
    </source>
</evidence>
<dbReference type="InterPro" id="IPR049560">
    <property type="entry name" value="MeTrfase_RsmB-F_NOP2_cat"/>
</dbReference>
<dbReference type="Gene3D" id="1.10.940.10">
    <property type="entry name" value="NusB-like"/>
    <property type="match status" value="1"/>
</dbReference>
<dbReference type="Pfam" id="PF01029">
    <property type="entry name" value="NusB"/>
    <property type="match status" value="1"/>
</dbReference>
<dbReference type="InterPro" id="IPR006027">
    <property type="entry name" value="NusB_RsmB_TIM44"/>
</dbReference>
<dbReference type="Gene3D" id="3.40.50.150">
    <property type="entry name" value="Vaccinia Virus protein VP39"/>
    <property type="match status" value="1"/>
</dbReference>
<evidence type="ECO:0000256" key="4">
    <source>
        <dbReference type="ARBA" id="ARBA00012140"/>
    </source>
</evidence>
<dbReference type="Proteomes" id="UP000434580">
    <property type="component" value="Unassembled WGS sequence"/>
</dbReference>
<evidence type="ECO:0000256" key="9">
    <source>
        <dbReference type="ARBA" id="ARBA00022691"/>
    </source>
</evidence>
<dbReference type="PANTHER" id="PTHR22807:SF61">
    <property type="entry name" value="NOL1_NOP2_SUN FAMILY PROTEIN _ ANTITERMINATION NUSB DOMAIN-CONTAINING PROTEIN"/>
    <property type="match status" value="1"/>
</dbReference>
<dbReference type="GO" id="GO:0009383">
    <property type="term" value="F:rRNA (cytosine-C5-)-methyltransferase activity"/>
    <property type="evidence" value="ECO:0007669"/>
    <property type="project" value="TreeGrafter"/>
</dbReference>
<comment type="similarity">
    <text evidence="3 14">Belongs to the class I-like SAM-binding methyltransferase superfamily. RsmB/NOP family.</text>
</comment>
<dbReference type="InterPro" id="IPR023267">
    <property type="entry name" value="RCMT"/>
</dbReference>
<organism evidence="16 17">
    <name type="scientific">BD1-7 clade bacterium</name>
    <dbReference type="NCBI Taxonomy" id="2029982"/>
    <lineage>
        <taxon>Bacteria</taxon>
        <taxon>Pseudomonadati</taxon>
        <taxon>Pseudomonadota</taxon>
        <taxon>Gammaproteobacteria</taxon>
        <taxon>Cellvibrionales</taxon>
        <taxon>Spongiibacteraceae</taxon>
        <taxon>BD1-7 clade</taxon>
    </lineage>
</organism>